<keyword evidence="5" id="KW-0560">Oxidoreductase</keyword>
<evidence type="ECO:0000256" key="6">
    <source>
        <dbReference type="PIRSR" id="PIRSR000189-1"/>
    </source>
</evidence>
<keyword evidence="3" id="KW-0285">Flavoprotein</keyword>
<accession>A0A8H5TR95</accession>
<dbReference type="OrthoDB" id="409956at2759"/>
<evidence type="ECO:0000256" key="5">
    <source>
        <dbReference type="ARBA" id="ARBA00023002"/>
    </source>
</evidence>
<comment type="caution">
    <text evidence="9">The sequence shown here is derived from an EMBL/GenBank/DDBJ whole genome shotgun (WGS) entry which is preliminary data.</text>
</comment>
<dbReference type="PANTHER" id="PTHR11530">
    <property type="entry name" value="D-AMINO ACID OXIDASE"/>
    <property type="match status" value="1"/>
</dbReference>
<comment type="cofactor">
    <cofactor evidence="1 6">
        <name>FAD</name>
        <dbReference type="ChEBI" id="CHEBI:57692"/>
    </cofactor>
</comment>
<dbReference type="InterPro" id="IPR006076">
    <property type="entry name" value="FAD-dep_OxRdtase"/>
</dbReference>
<dbReference type="Proteomes" id="UP000567885">
    <property type="component" value="Unassembled WGS sequence"/>
</dbReference>
<dbReference type="Gene3D" id="3.40.50.720">
    <property type="entry name" value="NAD(P)-binding Rossmann-like Domain"/>
    <property type="match status" value="1"/>
</dbReference>
<evidence type="ECO:0000313" key="9">
    <source>
        <dbReference type="EMBL" id="KAF5675806.1"/>
    </source>
</evidence>
<dbReference type="PIRSF" id="PIRSF000189">
    <property type="entry name" value="D-aa_oxidase"/>
    <property type="match status" value="1"/>
</dbReference>
<dbReference type="GO" id="GO:0019478">
    <property type="term" value="P:D-amino acid catabolic process"/>
    <property type="evidence" value="ECO:0007669"/>
    <property type="project" value="TreeGrafter"/>
</dbReference>
<feature type="binding site" evidence="6">
    <location>
        <position position="338"/>
    </location>
    <ligand>
        <name>D-dopa</name>
        <dbReference type="ChEBI" id="CHEBI:149689"/>
    </ligand>
</feature>
<dbReference type="AlphaFoldDB" id="A0A8H5TR95"/>
<evidence type="ECO:0000256" key="7">
    <source>
        <dbReference type="SAM" id="Phobius"/>
    </source>
</evidence>
<evidence type="ECO:0000256" key="1">
    <source>
        <dbReference type="ARBA" id="ARBA00001974"/>
    </source>
</evidence>
<evidence type="ECO:0000313" key="10">
    <source>
        <dbReference type="Proteomes" id="UP000567885"/>
    </source>
</evidence>
<feature type="binding site" evidence="6">
    <location>
        <position position="200"/>
    </location>
    <ligand>
        <name>FAD</name>
        <dbReference type="ChEBI" id="CHEBI:57692"/>
    </ligand>
</feature>
<evidence type="ECO:0000256" key="4">
    <source>
        <dbReference type="ARBA" id="ARBA00022827"/>
    </source>
</evidence>
<dbReference type="EMBL" id="JAAGWQ010000037">
    <property type="protein sequence ID" value="KAF5675806.1"/>
    <property type="molecule type" value="Genomic_DNA"/>
</dbReference>
<comment type="similarity">
    <text evidence="2">Belongs to the DAMOX/DASOX family.</text>
</comment>
<dbReference type="GO" id="GO:0003884">
    <property type="term" value="F:D-amino-acid oxidase activity"/>
    <property type="evidence" value="ECO:0007669"/>
    <property type="project" value="InterPro"/>
</dbReference>
<dbReference type="PROSITE" id="PS00677">
    <property type="entry name" value="DAO"/>
    <property type="match status" value="1"/>
</dbReference>
<feature type="transmembrane region" description="Helical" evidence="7">
    <location>
        <begin position="21"/>
        <end position="42"/>
    </location>
</feature>
<dbReference type="GO" id="GO:0071949">
    <property type="term" value="F:FAD binding"/>
    <property type="evidence" value="ECO:0007669"/>
    <property type="project" value="InterPro"/>
</dbReference>
<evidence type="ECO:0000256" key="3">
    <source>
        <dbReference type="ARBA" id="ARBA00022630"/>
    </source>
</evidence>
<dbReference type="SUPFAM" id="SSF54373">
    <property type="entry name" value="FAD-linked reductases, C-terminal domain"/>
    <property type="match status" value="1"/>
</dbReference>
<gene>
    <name evidence="9" type="ORF">FHETE_2409</name>
</gene>
<dbReference type="SUPFAM" id="SSF51971">
    <property type="entry name" value="Nucleotide-binding domain"/>
    <property type="match status" value="1"/>
</dbReference>
<evidence type="ECO:0000256" key="2">
    <source>
        <dbReference type="ARBA" id="ARBA00006730"/>
    </source>
</evidence>
<proteinExistence type="inferred from homology"/>
<dbReference type="GO" id="GO:0005737">
    <property type="term" value="C:cytoplasm"/>
    <property type="evidence" value="ECO:0007669"/>
    <property type="project" value="TreeGrafter"/>
</dbReference>
<keyword evidence="4 6" id="KW-0274">FAD</keyword>
<keyword evidence="10" id="KW-1185">Reference proteome</keyword>
<reference evidence="9 10" key="1">
    <citation type="submission" date="2020-05" db="EMBL/GenBank/DDBJ databases">
        <title>Identification and distribution of gene clusters putatively required for synthesis of sphingolipid metabolism inhibitors in phylogenetically diverse species of the filamentous fungus Fusarium.</title>
        <authorList>
            <person name="Kim H.-S."/>
            <person name="Busman M."/>
            <person name="Brown D.W."/>
            <person name="Divon H."/>
            <person name="Uhlig S."/>
            <person name="Proctor R.H."/>
        </authorList>
    </citation>
    <scope>NUCLEOTIDE SEQUENCE [LARGE SCALE GENOMIC DNA]</scope>
    <source>
        <strain evidence="9 10">NRRL 20693</strain>
    </source>
</reference>
<dbReference type="Gene3D" id="3.30.9.10">
    <property type="entry name" value="D-Amino Acid Oxidase, subunit A, domain 2"/>
    <property type="match status" value="1"/>
</dbReference>
<feature type="domain" description="FAD dependent oxidoreductase" evidence="8">
    <location>
        <begin position="25"/>
        <end position="351"/>
    </location>
</feature>
<evidence type="ECO:0000259" key="8">
    <source>
        <dbReference type="Pfam" id="PF01266"/>
    </source>
</evidence>
<organism evidence="9 10">
    <name type="scientific">Fusarium heterosporum</name>
    <dbReference type="NCBI Taxonomy" id="42747"/>
    <lineage>
        <taxon>Eukaryota</taxon>
        <taxon>Fungi</taxon>
        <taxon>Dikarya</taxon>
        <taxon>Ascomycota</taxon>
        <taxon>Pezizomycotina</taxon>
        <taxon>Sordariomycetes</taxon>
        <taxon>Hypocreomycetidae</taxon>
        <taxon>Hypocreales</taxon>
        <taxon>Nectriaceae</taxon>
        <taxon>Fusarium</taxon>
        <taxon>Fusarium heterosporum species complex</taxon>
    </lineage>
</organism>
<keyword evidence="7" id="KW-0472">Membrane</keyword>
<dbReference type="InterPro" id="IPR023209">
    <property type="entry name" value="DAO"/>
</dbReference>
<name>A0A8H5TR95_FUSHE</name>
<dbReference type="PANTHER" id="PTHR11530:SF16">
    <property type="entry name" value="D-AMINO ACID OXIDASE (AFU_ORTHOLOGUE AFUA_5G11290)"/>
    <property type="match status" value="1"/>
</dbReference>
<keyword evidence="7" id="KW-1133">Transmembrane helix</keyword>
<keyword evidence="7" id="KW-0812">Transmembrane</keyword>
<dbReference type="InterPro" id="IPR006181">
    <property type="entry name" value="D-amino_acid_oxidase_CS"/>
</dbReference>
<protein>
    <submittedName>
        <fullName evidence="9">D-amino-acid oxidase</fullName>
    </submittedName>
</protein>
<feature type="binding site" evidence="6">
    <location>
        <position position="310"/>
    </location>
    <ligand>
        <name>D-dopa</name>
        <dbReference type="ChEBI" id="CHEBI:149689"/>
    </ligand>
</feature>
<dbReference type="Pfam" id="PF01266">
    <property type="entry name" value="DAO"/>
    <property type="match status" value="1"/>
</dbReference>
<sequence length="362" mass="39709">MTKSRPFGHFDQASRQALDTTTLPIIVIGAGVAGLTSALVLAREYPAIPITIVAKHMPGDYDPEYASPVAGADFMPMASKENSRWERETWPELKRLAQHFPEAGIHFQSQPGRGQFDDDPWFRPILDDYKELETKDLPVGVASGYEFRSVCINTALYLAWLVGQCRRAGVVLRRGIIEHISDARDLGHNGNSAGIVINCTGLGASRLRGVEDNQMTPIRGQVVLIRNEIDIMYTISGTDDGPDEISYCMARASGGGTVVGGTYQIHNWDTTPDPNTSVRMLRRITELVPSLGHAKGVADLDIIRHAVGLRPHRMTGVRIERECLDDGLHVVHNYGHSGWGFQGSYGCANRVLELVKGIIATV</sequence>